<reference evidence="3" key="1">
    <citation type="journal article" date="2019" name="Int. J. Syst. Evol. Microbiol.">
        <title>The Global Catalogue of Microorganisms (GCM) 10K type strain sequencing project: providing services to taxonomists for standard genome sequencing and annotation.</title>
        <authorList>
            <consortium name="The Broad Institute Genomics Platform"/>
            <consortium name="The Broad Institute Genome Sequencing Center for Infectious Disease"/>
            <person name="Wu L."/>
            <person name="Ma J."/>
        </authorList>
    </citation>
    <scope>NUCLEOTIDE SEQUENCE [LARGE SCALE GENOMIC DNA]</scope>
    <source>
        <strain evidence="3">CGMCC 4.7466</strain>
    </source>
</reference>
<sequence length="220" mass="25601">MTLQEVGKMAREGEGLHVEFKKKATYPEKIVKEIVALANTDGGYLLIGVDDDGTVSGQRFIDEEVYVMDKAIEELIFPPLKLDKEIFTLNPKKGVAVYKIHKSDRRPHFIYEDKKKKAFIRVRDRSIQASKEMWEILKRQKREENIIFKYGRKEEILMKALESRTYITLKEFMQLAKLPVYIASRTLVRLVLANVLDVIPQESEDKFVAKTHQKLHPPLL</sequence>
<proteinExistence type="predicted"/>
<protein>
    <submittedName>
        <fullName evidence="2">Helix-turn-helix domain-containing protein</fullName>
    </submittedName>
</protein>
<dbReference type="PANTHER" id="PTHR30595">
    <property type="entry name" value="GLPR-RELATED TRANSCRIPTIONAL REPRESSOR"/>
    <property type="match status" value="1"/>
</dbReference>
<dbReference type="InterPro" id="IPR038461">
    <property type="entry name" value="Schlafen_AlbA_2_dom_sf"/>
</dbReference>
<gene>
    <name evidence="2" type="ORF">ACFPFU_11275</name>
</gene>
<dbReference type="InterPro" id="IPR007421">
    <property type="entry name" value="Schlafen_AlbA_2_dom"/>
</dbReference>
<accession>A0ABV9T1D9</accession>
<name>A0ABV9T1D9_9BACT</name>
<keyword evidence="3" id="KW-1185">Reference proteome</keyword>
<feature type="domain" description="Schlafen AlbA-2" evidence="1">
    <location>
        <begin position="14"/>
        <end position="129"/>
    </location>
</feature>
<dbReference type="EMBL" id="JBHSJJ010000005">
    <property type="protein sequence ID" value="MFC4872274.1"/>
    <property type="molecule type" value="Genomic_DNA"/>
</dbReference>
<dbReference type="Gene3D" id="3.30.950.30">
    <property type="entry name" value="Schlafen, AAA domain"/>
    <property type="match status" value="1"/>
</dbReference>
<dbReference type="Proteomes" id="UP001595818">
    <property type="component" value="Unassembled WGS sequence"/>
</dbReference>
<evidence type="ECO:0000313" key="2">
    <source>
        <dbReference type="EMBL" id="MFC4872274.1"/>
    </source>
</evidence>
<dbReference type="RefSeq" id="WP_377064518.1">
    <property type="nucleotide sequence ID" value="NZ_JBHSJJ010000005.1"/>
</dbReference>
<comment type="caution">
    <text evidence="2">The sequence shown here is derived from an EMBL/GenBank/DDBJ whole genome shotgun (WGS) entry which is preliminary data.</text>
</comment>
<organism evidence="2 3">
    <name type="scientific">Negadavirga shengliensis</name>
    <dbReference type="NCBI Taxonomy" id="1389218"/>
    <lineage>
        <taxon>Bacteria</taxon>
        <taxon>Pseudomonadati</taxon>
        <taxon>Bacteroidota</taxon>
        <taxon>Cytophagia</taxon>
        <taxon>Cytophagales</taxon>
        <taxon>Cyclobacteriaceae</taxon>
        <taxon>Negadavirga</taxon>
    </lineage>
</organism>
<evidence type="ECO:0000313" key="3">
    <source>
        <dbReference type="Proteomes" id="UP001595818"/>
    </source>
</evidence>
<evidence type="ECO:0000259" key="1">
    <source>
        <dbReference type="Pfam" id="PF04326"/>
    </source>
</evidence>
<dbReference type="PANTHER" id="PTHR30595:SF6">
    <property type="entry name" value="SCHLAFEN ALBA-2 DOMAIN-CONTAINING PROTEIN"/>
    <property type="match status" value="1"/>
</dbReference>
<dbReference type="Pfam" id="PF04326">
    <property type="entry name" value="SLFN_AlbA_2"/>
    <property type="match status" value="1"/>
</dbReference>